<dbReference type="EMBL" id="JABBWG010000010">
    <property type="protein sequence ID" value="KAG1819010.1"/>
    <property type="molecule type" value="Genomic_DNA"/>
</dbReference>
<dbReference type="OrthoDB" id="3232986at2759"/>
<protein>
    <submittedName>
        <fullName evidence="1">Uncharacterized protein</fullName>
    </submittedName>
</protein>
<dbReference type="GeneID" id="64624720"/>
<feature type="non-terminal residue" evidence="1">
    <location>
        <position position="1"/>
    </location>
</feature>
<dbReference type="InterPro" id="IPR041078">
    <property type="entry name" value="Plavaka"/>
</dbReference>
<accession>A0A9P7EER1</accession>
<keyword evidence="2" id="KW-1185">Reference proteome</keyword>
<evidence type="ECO:0000313" key="1">
    <source>
        <dbReference type="EMBL" id="KAG1819010.1"/>
    </source>
</evidence>
<comment type="caution">
    <text evidence="1">The sequence shown here is derived from an EMBL/GenBank/DDBJ whole genome shotgun (WGS) entry which is preliminary data.</text>
</comment>
<dbReference type="RefSeq" id="XP_041194687.1">
    <property type="nucleotide sequence ID" value="XM_041330703.1"/>
</dbReference>
<organism evidence="1 2">
    <name type="scientific">Suillus subaureus</name>
    <dbReference type="NCBI Taxonomy" id="48587"/>
    <lineage>
        <taxon>Eukaryota</taxon>
        <taxon>Fungi</taxon>
        <taxon>Dikarya</taxon>
        <taxon>Basidiomycota</taxon>
        <taxon>Agaricomycotina</taxon>
        <taxon>Agaricomycetes</taxon>
        <taxon>Agaricomycetidae</taxon>
        <taxon>Boletales</taxon>
        <taxon>Suillineae</taxon>
        <taxon>Suillaceae</taxon>
        <taxon>Suillus</taxon>
    </lineage>
</organism>
<dbReference type="Proteomes" id="UP000807769">
    <property type="component" value="Unassembled WGS sequence"/>
</dbReference>
<name>A0A9P7EER1_9AGAM</name>
<dbReference type="AlphaFoldDB" id="A0A9P7EER1"/>
<evidence type="ECO:0000313" key="2">
    <source>
        <dbReference type="Proteomes" id="UP000807769"/>
    </source>
</evidence>
<reference evidence="1" key="1">
    <citation type="journal article" date="2020" name="New Phytol.">
        <title>Comparative genomics reveals dynamic genome evolution in host specialist ectomycorrhizal fungi.</title>
        <authorList>
            <person name="Lofgren L.A."/>
            <person name="Nguyen N.H."/>
            <person name="Vilgalys R."/>
            <person name="Ruytinx J."/>
            <person name="Liao H.L."/>
            <person name="Branco S."/>
            <person name="Kuo A."/>
            <person name="LaButti K."/>
            <person name="Lipzen A."/>
            <person name="Andreopoulos W."/>
            <person name="Pangilinan J."/>
            <person name="Riley R."/>
            <person name="Hundley H."/>
            <person name="Na H."/>
            <person name="Barry K."/>
            <person name="Grigoriev I.V."/>
            <person name="Stajich J.E."/>
            <person name="Kennedy P.G."/>
        </authorList>
    </citation>
    <scope>NUCLEOTIDE SEQUENCE</scope>
    <source>
        <strain evidence="1">MN1</strain>
    </source>
</reference>
<sequence>LKQAACEGVMLSDPVGHSQYCFTLLVSYIVNTLEAMMLATVGGKTSPVTMAMYKQFADPFHHEPRTKSTTLGQLRVAQVRADPNNIEAFFREAQKFCLNGISDPFFVDWILSEPSHFLTPKTLHHIHWEFYDHNVKWLICAVGDIELDFRFSVLQPIMRFHHFHGGISKLKQVTEHAQCDIQCSIIAVSADVAPSAVITAIQALMDFHYLMQSPWIDDNVLKCISAVLDEFHANKDAIIAGGFHCGQRNRVIDNWYILKIELMQSIVPSI</sequence>
<gene>
    <name evidence="1" type="ORF">BJ212DRAFT_1268091</name>
</gene>
<dbReference type="Pfam" id="PF18759">
    <property type="entry name" value="Plavaka"/>
    <property type="match status" value="1"/>
</dbReference>
<proteinExistence type="predicted"/>